<gene>
    <name evidence="2" type="ORF">IL334_007894</name>
</gene>
<dbReference type="Proteomes" id="UP001329825">
    <property type="component" value="Chromosome 11"/>
</dbReference>
<dbReference type="RefSeq" id="XP_062795634.1">
    <property type="nucleotide sequence ID" value="XM_062939583.1"/>
</dbReference>
<organism evidence="2 3">
    <name type="scientific">Kwoniella shivajii</name>
    <dbReference type="NCBI Taxonomy" id="564305"/>
    <lineage>
        <taxon>Eukaryota</taxon>
        <taxon>Fungi</taxon>
        <taxon>Dikarya</taxon>
        <taxon>Basidiomycota</taxon>
        <taxon>Agaricomycotina</taxon>
        <taxon>Tremellomycetes</taxon>
        <taxon>Tremellales</taxon>
        <taxon>Cryptococcaceae</taxon>
        <taxon>Kwoniella</taxon>
    </lineage>
</organism>
<evidence type="ECO:0000313" key="3">
    <source>
        <dbReference type="Proteomes" id="UP001329825"/>
    </source>
</evidence>
<protein>
    <submittedName>
        <fullName evidence="2">Uncharacterized protein</fullName>
    </submittedName>
</protein>
<dbReference type="EMBL" id="CP141891">
    <property type="protein sequence ID" value="WRT70895.1"/>
    <property type="molecule type" value="Genomic_DNA"/>
</dbReference>
<reference evidence="2 3" key="1">
    <citation type="submission" date="2024-01" db="EMBL/GenBank/DDBJ databases">
        <title>Comparative genomics of Cryptococcus and Kwoniella reveals pathogenesis evolution and contrasting modes of karyotype evolution via chromosome fusion or intercentromeric recombination.</title>
        <authorList>
            <person name="Coelho M.A."/>
            <person name="David-Palma M."/>
            <person name="Shea T."/>
            <person name="Bowers K."/>
            <person name="McGinley-Smith S."/>
            <person name="Mohammad A.W."/>
            <person name="Gnirke A."/>
            <person name="Yurkov A.M."/>
            <person name="Nowrousian M."/>
            <person name="Sun S."/>
            <person name="Cuomo C.A."/>
            <person name="Heitman J."/>
        </authorList>
    </citation>
    <scope>NUCLEOTIDE SEQUENCE [LARGE SCALE GENOMIC DNA]</scope>
    <source>
        <strain evidence="2">CBS 11374</strain>
    </source>
</reference>
<feature type="region of interest" description="Disordered" evidence="1">
    <location>
        <begin position="25"/>
        <end position="74"/>
    </location>
</feature>
<feature type="compositionally biased region" description="Low complexity" evidence="1">
    <location>
        <begin position="25"/>
        <end position="41"/>
    </location>
</feature>
<evidence type="ECO:0000256" key="1">
    <source>
        <dbReference type="SAM" id="MobiDB-lite"/>
    </source>
</evidence>
<sequence length="164" mass="17892">MSEDRSVKPGSSGFLKRSFRKLWGGSSAGTANPSNSSPPSNYTDQVDNVVPGKSLSAGPSQADARLETETAADSRKWYDQRKECARLVTSVSGLLSLSRIPCSDVPEHGQLLQMYSRFTRTSPGKPEADELFDEIRSTVVAIKRRYTVTQLPPPENDDDSGVEP</sequence>
<feature type="compositionally biased region" description="Basic and acidic residues" evidence="1">
    <location>
        <begin position="64"/>
        <end position="74"/>
    </location>
</feature>
<evidence type="ECO:0000313" key="2">
    <source>
        <dbReference type="EMBL" id="WRT70895.1"/>
    </source>
</evidence>
<accession>A0ABZ1DC16</accession>
<keyword evidence="3" id="KW-1185">Reference proteome</keyword>
<proteinExistence type="predicted"/>
<name>A0ABZ1DC16_9TREE</name>
<dbReference type="GeneID" id="87960024"/>